<gene>
    <name evidence="1" type="ORF">VP01_679g2</name>
</gene>
<comment type="caution">
    <text evidence="1">The sequence shown here is derived from an EMBL/GenBank/DDBJ whole genome shotgun (WGS) entry which is preliminary data.</text>
</comment>
<dbReference type="EMBL" id="LAVV01012160">
    <property type="protein sequence ID" value="KNZ46962.1"/>
    <property type="molecule type" value="Genomic_DNA"/>
</dbReference>
<dbReference type="VEuPathDB" id="FungiDB:VP01_679g2"/>
<evidence type="ECO:0000313" key="2">
    <source>
        <dbReference type="Proteomes" id="UP000037035"/>
    </source>
</evidence>
<proteinExistence type="predicted"/>
<dbReference type="AlphaFoldDB" id="A0A0L6UFE0"/>
<accession>A0A0L6UFE0</accession>
<sequence length="276" mass="32317">MKTGFKVVKGENKEWHGLICGTSESDKAAGLEFLTCPIFYLISNLPDSHSVPHHDPEHNSRQMPSGVSGHSHACFLSKTRKHTQLDKPVITNYYSCLFQGSYSVCTHMAERIKKLCPRLPRFFQLPEALMKWRILVWKIISEPFLHYVGQQWFQNNQKWAMFNCIMSPHTYFIDYYLFKSTMFSPVIQIFKDEVVPTYQQNLAQVQLGFERPTMSQFQQRASNQTSLLLWGLQSITILDSMFSRDSKWQRPEVYVSTCLTFQNNDFLKINYEQNQN</sequence>
<keyword evidence="2" id="KW-1185">Reference proteome</keyword>
<name>A0A0L6UFE0_9BASI</name>
<dbReference type="Proteomes" id="UP000037035">
    <property type="component" value="Unassembled WGS sequence"/>
</dbReference>
<reference evidence="1 2" key="1">
    <citation type="submission" date="2015-08" db="EMBL/GenBank/DDBJ databases">
        <title>Next Generation Sequencing and Analysis of the Genome of Puccinia sorghi L Schw, the Causal Agent of Maize Common Rust.</title>
        <authorList>
            <person name="Rochi L."/>
            <person name="Burguener G."/>
            <person name="Darino M."/>
            <person name="Turjanski A."/>
            <person name="Kreff E."/>
            <person name="Dieguez M.J."/>
            <person name="Sacco F."/>
        </authorList>
    </citation>
    <scope>NUCLEOTIDE SEQUENCE [LARGE SCALE GENOMIC DNA]</scope>
    <source>
        <strain evidence="1 2">RO10H11247</strain>
    </source>
</reference>
<organism evidence="1 2">
    <name type="scientific">Puccinia sorghi</name>
    <dbReference type="NCBI Taxonomy" id="27349"/>
    <lineage>
        <taxon>Eukaryota</taxon>
        <taxon>Fungi</taxon>
        <taxon>Dikarya</taxon>
        <taxon>Basidiomycota</taxon>
        <taxon>Pucciniomycotina</taxon>
        <taxon>Pucciniomycetes</taxon>
        <taxon>Pucciniales</taxon>
        <taxon>Pucciniaceae</taxon>
        <taxon>Puccinia</taxon>
    </lineage>
</organism>
<protein>
    <submittedName>
        <fullName evidence="1">Uncharacterized protein</fullName>
    </submittedName>
</protein>
<evidence type="ECO:0000313" key="1">
    <source>
        <dbReference type="EMBL" id="KNZ46962.1"/>
    </source>
</evidence>